<evidence type="ECO:0000259" key="8">
    <source>
        <dbReference type="PROSITE" id="PS50928"/>
    </source>
</evidence>
<dbReference type="InterPro" id="IPR000515">
    <property type="entry name" value="MetI-like"/>
</dbReference>
<evidence type="ECO:0000256" key="5">
    <source>
        <dbReference type="ARBA" id="ARBA00022989"/>
    </source>
</evidence>
<feature type="transmembrane region" description="Helical" evidence="7">
    <location>
        <begin position="146"/>
        <end position="165"/>
    </location>
</feature>
<keyword evidence="2 7" id="KW-0813">Transport</keyword>
<dbReference type="InterPro" id="IPR035906">
    <property type="entry name" value="MetI-like_sf"/>
</dbReference>
<name>B8CY84_HALOH</name>
<dbReference type="eggNOG" id="COG1175">
    <property type="taxonomic scope" value="Bacteria"/>
</dbReference>
<feature type="domain" description="ABC transmembrane type-1" evidence="8">
    <location>
        <begin position="68"/>
        <end position="281"/>
    </location>
</feature>
<dbReference type="KEGG" id="hor:Hore_15030"/>
<feature type="transmembrane region" description="Helical" evidence="7">
    <location>
        <begin position="105"/>
        <end position="126"/>
    </location>
</feature>
<evidence type="ECO:0000256" key="2">
    <source>
        <dbReference type="ARBA" id="ARBA00022448"/>
    </source>
</evidence>
<dbReference type="PANTHER" id="PTHR43005">
    <property type="entry name" value="BLR7065 PROTEIN"/>
    <property type="match status" value="1"/>
</dbReference>
<dbReference type="Proteomes" id="UP000000719">
    <property type="component" value="Chromosome"/>
</dbReference>
<evidence type="ECO:0000256" key="4">
    <source>
        <dbReference type="ARBA" id="ARBA00022692"/>
    </source>
</evidence>
<sequence length="289" mass="32597">MLKNAKPLEKWWVWILPLIAVLTVFFLYPLLDVLKLSFTNAEIGRNEYIYTINNYISIFSNGELWSVIKVTFIFVGASVVFQLLLGLTTALLINKNLPGASIVKLSMISAWVVPGVVTGIIWQIIYSNSSWGILNYFIELLGFEKIPFLYVPSWALFSATLANIWRGTGFSGIMQYAALRGIPDQLYEAAAIDGASKWKQFWHITLPQLKPMLMTNLILITIYTFNTYDSVYALTKGGPGNSTTVISLKAYKQVFRYLDLGKGSAYAVIMLLLSAVFTLIYSKMLYEKE</sequence>
<gene>
    <name evidence="9" type="ordered locus">Hore_15030</name>
</gene>
<comment type="similarity">
    <text evidence="7">Belongs to the binding-protein-dependent transport system permease family.</text>
</comment>
<feature type="transmembrane region" description="Helical" evidence="7">
    <location>
        <begin position="12"/>
        <end position="31"/>
    </location>
</feature>
<dbReference type="STRING" id="373903.Hore_15030"/>
<comment type="subcellular location">
    <subcellularLocation>
        <location evidence="1 7">Cell membrane</location>
        <topology evidence="1 7">Multi-pass membrane protein</topology>
    </subcellularLocation>
</comment>
<dbReference type="PANTHER" id="PTHR43005:SF1">
    <property type="entry name" value="SPERMIDINE_PUTRESCINE TRANSPORT SYSTEM PERMEASE PROTEIN"/>
    <property type="match status" value="1"/>
</dbReference>
<feature type="transmembrane region" description="Helical" evidence="7">
    <location>
        <begin position="265"/>
        <end position="286"/>
    </location>
</feature>
<dbReference type="OrthoDB" id="9761387at2"/>
<dbReference type="CDD" id="cd06261">
    <property type="entry name" value="TM_PBP2"/>
    <property type="match status" value="1"/>
</dbReference>
<dbReference type="PROSITE" id="PS50928">
    <property type="entry name" value="ABC_TM1"/>
    <property type="match status" value="1"/>
</dbReference>
<evidence type="ECO:0000256" key="3">
    <source>
        <dbReference type="ARBA" id="ARBA00022475"/>
    </source>
</evidence>
<accession>B8CY84</accession>
<proteinExistence type="inferred from homology"/>
<dbReference type="RefSeq" id="WP_012636436.1">
    <property type="nucleotide sequence ID" value="NC_011899.1"/>
</dbReference>
<dbReference type="EMBL" id="CP001098">
    <property type="protein sequence ID" value="ACL70253.1"/>
    <property type="molecule type" value="Genomic_DNA"/>
</dbReference>
<evidence type="ECO:0000256" key="1">
    <source>
        <dbReference type="ARBA" id="ARBA00004651"/>
    </source>
</evidence>
<feature type="transmembrane region" description="Helical" evidence="7">
    <location>
        <begin position="70"/>
        <end position="93"/>
    </location>
</feature>
<keyword evidence="3" id="KW-1003">Cell membrane</keyword>
<dbReference type="HOGENOM" id="CLU_016047_0_2_9"/>
<reference evidence="9 10" key="1">
    <citation type="journal article" date="2009" name="PLoS ONE">
        <title>Genome analysis of the anaerobic thermohalophilic bacterium Halothermothrix orenii.</title>
        <authorList>
            <person name="Mavromatis K."/>
            <person name="Ivanova N."/>
            <person name="Anderson I."/>
            <person name="Lykidis A."/>
            <person name="Hooper S.D."/>
            <person name="Sun H."/>
            <person name="Kunin V."/>
            <person name="Lapidus A."/>
            <person name="Hugenholtz P."/>
            <person name="Patel B."/>
            <person name="Kyrpides N.C."/>
        </authorList>
    </citation>
    <scope>NUCLEOTIDE SEQUENCE [LARGE SCALE GENOMIC DNA]</scope>
    <source>
        <strain evidence="10">H 168 / OCM 544 / DSM 9562</strain>
    </source>
</reference>
<dbReference type="Pfam" id="PF00528">
    <property type="entry name" value="BPD_transp_1"/>
    <property type="match status" value="1"/>
</dbReference>
<dbReference type="GO" id="GO:0005886">
    <property type="term" value="C:plasma membrane"/>
    <property type="evidence" value="ECO:0007669"/>
    <property type="project" value="UniProtKB-SubCell"/>
</dbReference>
<evidence type="ECO:0000313" key="10">
    <source>
        <dbReference type="Proteomes" id="UP000000719"/>
    </source>
</evidence>
<protein>
    <submittedName>
        <fullName evidence="9">Binding-protein-dependent transport systems inner membrane component</fullName>
    </submittedName>
</protein>
<evidence type="ECO:0000313" key="9">
    <source>
        <dbReference type="EMBL" id="ACL70253.1"/>
    </source>
</evidence>
<dbReference type="SUPFAM" id="SSF161098">
    <property type="entry name" value="MetI-like"/>
    <property type="match status" value="1"/>
</dbReference>
<keyword evidence="6 7" id="KW-0472">Membrane</keyword>
<evidence type="ECO:0000256" key="6">
    <source>
        <dbReference type="ARBA" id="ARBA00023136"/>
    </source>
</evidence>
<dbReference type="Gene3D" id="1.10.3720.10">
    <property type="entry name" value="MetI-like"/>
    <property type="match status" value="1"/>
</dbReference>
<keyword evidence="4 7" id="KW-0812">Transmembrane</keyword>
<evidence type="ECO:0000256" key="7">
    <source>
        <dbReference type="RuleBase" id="RU363032"/>
    </source>
</evidence>
<dbReference type="GO" id="GO:0055085">
    <property type="term" value="P:transmembrane transport"/>
    <property type="evidence" value="ECO:0007669"/>
    <property type="project" value="InterPro"/>
</dbReference>
<keyword evidence="5 7" id="KW-1133">Transmembrane helix</keyword>
<organism evidence="9 10">
    <name type="scientific">Halothermothrix orenii (strain H 168 / OCM 544 / DSM 9562)</name>
    <dbReference type="NCBI Taxonomy" id="373903"/>
    <lineage>
        <taxon>Bacteria</taxon>
        <taxon>Bacillati</taxon>
        <taxon>Bacillota</taxon>
        <taxon>Clostridia</taxon>
        <taxon>Halanaerobiales</taxon>
        <taxon>Halothermotrichaceae</taxon>
        <taxon>Halothermothrix</taxon>
    </lineage>
</organism>
<keyword evidence="10" id="KW-1185">Reference proteome</keyword>
<dbReference type="AlphaFoldDB" id="B8CY84"/>